<evidence type="ECO:0000313" key="5">
    <source>
        <dbReference type="EMBL" id="CAF3835463.1"/>
    </source>
</evidence>
<dbReference type="GO" id="GO:1990404">
    <property type="term" value="F:NAD+-protein mono-ADP-ribosyltransferase activity"/>
    <property type="evidence" value="ECO:0007669"/>
    <property type="project" value="TreeGrafter"/>
</dbReference>
<evidence type="ECO:0000256" key="1">
    <source>
        <dbReference type="RuleBase" id="RU362114"/>
    </source>
</evidence>
<dbReference type="EMBL" id="CAJNOQ010056016">
    <property type="protein sequence ID" value="CAF1661246.1"/>
    <property type="molecule type" value="Genomic_DNA"/>
</dbReference>
<evidence type="ECO:0000259" key="2">
    <source>
        <dbReference type="PROSITE" id="PS51059"/>
    </source>
</evidence>
<dbReference type="PANTHER" id="PTHR45740:SF2">
    <property type="entry name" value="POLY [ADP-RIBOSE] POLYMERASE"/>
    <property type="match status" value="1"/>
</dbReference>
<feature type="domain" description="PARP catalytic" evidence="2">
    <location>
        <begin position="1"/>
        <end position="121"/>
    </location>
</feature>
<evidence type="ECO:0000313" key="7">
    <source>
        <dbReference type="Proteomes" id="UP000663829"/>
    </source>
</evidence>
<dbReference type="GO" id="GO:0003950">
    <property type="term" value="F:NAD+ poly-ADP-ribosyltransferase activity"/>
    <property type="evidence" value="ECO:0007669"/>
    <property type="project" value="UniProtKB-UniRule"/>
</dbReference>
<reference evidence="4" key="1">
    <citation type="submission" date="2021-02" db="EMBL/GenBank/DDBJ databases">
        <authorList>
            <person name="Nowell W R."/>
        </authorList>
    </citation>
    <scope>NUCLEOTIDE SEQUENCE</scope>
</reference>
<dbReference type="Proteomes" id="UP000681722">
    <property type="component" value="Unassembled WGS sequence"/>
</dbReference>
<dbReference type="Pfam" id="PF00644">
    <property type="entry name" value="PARP"/>
    <property type="match status" value="1"/>
</dbReference>
<protein>
    <recommendedName>
        <fullName evidence="1">Poly [ADP-ribose] polymerase</fullName>
        <shortName evidence="1">PARP</shortName>
        <ecNumber evidence="1">2.4.2.-</ecNumber>
    </recommendedName>
</protein>
<proteinExistence type="predicted"/>
<dbReference type="OrthoDB" id="6133115at2759"/>
<dbReference type="Proteomes" id="UP000682733">
    <property type="component" value="Unassembled WGS sequence"/>
</dbReference>
<dbReference type="PROSITE" id="PS51059">
    <property type="entry name" value="PARP_CATALYTIC"/>
    <property type="match status" value="1"/>
</dbReference>
<dbReference type="EMBL" id="CAJOBC010130145">
    <property type="protein sequence ID" value="CAF4609764.1"/>
    <property type="molecule type" value="Genomic_DNA"/>
</dbReference>
<evidence type="ECO:0000313" key="4">
    <source>
        <dbReference type="EMBL" id="CAF1661246.1"/>
    </source>
</evidence>
<evidence type="ECO:0000313" key="3">
    <source>
        <dbReference type="EMBL" id="CAF1071142.1"/>
    </source>
</evidence>
<dbReference type="AlphaFoldDB" id="A0A816FGE5"/>
<dbReference type="Proteomes" id="UP000677228">
    <property type="component" value="Unassembled WGS sequence"/>
</dbReference>
<dbReference type="EC" id="2.4.2.-" evidence="1"/>
<name>A0A816FGE5_9BILA</name>
<accession>A0A816FGE5</accession>
<dbReference type="Proteomes" id="UP000663829">
    <property type="component" value="Unassembled WGS sequence"/>
</dbReference>
<sequence length="121" mass="13680">MLLYHGTKSDRVDGILANGFDDRYFKNDGEFGHGAYFADDPSKSHVFTDKQEVLQVILFTKVLMGKMFIVDGNLKPSTTTMNSAKIGYDSTKGKARTPQPEYVVYRSAQALPYYKITYIHP</sequence>
<gene>
    <name evidence="4" type="ORF">GPM918_LOCUS45986</name>
    <name evidence="3" type="ORF">OVA965_LOCUS17899</name>
    <name evidence="6" type="ORF">SRO942_LOCUS49162</name>
    <name evidence="5" type="ORF">TMI583_LOCUS17910</name>
</gene>
<dbReference type="Gene3D" id="3.90.228.10">
    <property type="match status" value="1"/>
</dbReference>
<keyword evidence="1" id="KW-0520">NAD</keyword>
<dbReference type="InterPro" id="IPR051712">
    <property type="entry name" value="ARTD-AVP"/>
</dbReference>
<dbReference type="GO" id="GO:0005634">
    <property type="term" value="C:nucleus"/>
    <property type="evidence" value="ECO:0007669"/>
    <property type="project" value="TreeGrafter"/>
</dbReference>
<keyword evidence="1" id="KW-0328">Glycosyltransferase</keyword>
<dbReference type="InterPro" id="IPR012317">
    <property type="entry name" value="Poly(ADP-ribose)pol_cat_dom"/>
</dbReference>
<dbReference type="EMBL" id="CAJNOK010008723">
    <property type="protein sequence ID" value="CAF1071142.1"/>
    <property type="molecule type" value="Genomic_DNA"/>
</dbReference>
<keyword evidence="1" id="KW-0808">Transferase</keyword>
<comment type="caution">
    <text evidence="4">The sequence shown here is derived from an EMBL/GenBank/DDBJ whole genome shotgun (WGS) entry which is preliminary data.</text>
</comment>
<dbReference type="SUPFAM" id="SSF56399">
    <property type="entry name" value="ADP-ribosylation"/>
    <property type="match status" value="1"/>
</dbReference>
<organism evidence="4 7">
    <name type="scientific">Didymodactylos carnosus</name>
    <dbReference type="NCBI Taxonomy" id="1234261"/>
    <lineage>
        <taxon>Eukaryota</taxon>
        <taxon>Metazoa</taxon>
        <taxon>Spiralia</taxon>
        <taxon>Gnathifera</taxon>
        <taxon>Rotifera</taxon>
        <taxon>Eurotatoria</taxon>
        <taxon>Bdelloidea</taxon>
        <taxon>Philodinida</taxon>
        <taxon>Philodinidae</taxon>
        <taxon>Didymodactylos</taxon>
    </lineage>
</organism>
<dbReference type="PANTHER" id="PTHR45740">
    <property type="entry name" value="POLY [ADP-RIBOSE] POLYMERASE"/>
    <property type="match status" value="1"/>
</dbReference>
<keyword evidence="7" id="KW-1185">Reference proteome</keyword>
<dbReference type="EMBL" id="CAJOBA010008738">
    <property type="protein sequence ID" value="CAF3835463.1"/>
    <property type="molecule type" value="Genomic_DNA"/>
</dbReference>
<evidence type="ECO:0000313" key="6">
    <source>
        <dbReference type="EMBL" id="CAF4609764.1"/>
    </source>
</evidence>